<name>A0A835MQR3_9ROSI</name>
<evidence type="ECO:0000313" key="2">
    <source>
        <dbReference type="Proteomes" id="UP000657918"/>
    </source>
</evidence>
<evidence type="ECO:0000313" key="1">
    <source>
        <dbReference type="EMBL" id="KAF9669951.1"/>
    </source>
</evidence>
<dbReference type="AlphaFoldDB" id="A0A835MQR3"/>
<keyword evidence="2" id="KW-1185">Reference proteome</keyword>
<gene>
    <name evidence="1" type="ORF">SADUNF_Sadunf13G0018000</name>
</gene>
<comment type="caution">
    <text evidence="1">The sequence shown here is derived from an EMBL/GenBank/DDBJ whole genome shotgun (WGS) entry which is preliminary data.</text>
</comment>
<dbReference type="EMBL" id="JADGMS010000013">
    <property type="protein sequence ID" value="KAF9669951.1"/>
    <property type="molecule type" value="Genomic_DNA"/>
</dbReference>
<sequence>MTACQLHYSRSYIERFEVASLCLRLARDGRWQWRHVSLAEKSALTLEEEGRWRGHEIGDSS</sequence>
<reference evidence="1 2" key="1">
    <citation type="submission" date="2020-10" db="EMBL/GenBank/DDBJ databases">
        <title>Plant Genome Project.</title>
        <authorList>
            <person name="Zhang R.-G."/>
        </authorList>
    </citation>
    <scope>NUCLEOTIDE SEQUENCE [LARGE SCALE GENOMIC DNA]</scope>
    <source>
        <strain evidence="1">FAFU-HL-1</strain>
        <tissue evidence="1">Leaf</tissue>
    </source>
</reference>
<dbReference type="Proteomes" id="UP000657918">
    <property type="component" value="Unassembled WGS sequence"/>
</dbReference>
<protein>
    <submittedName>
        <fullName evidence="1">Uncharacterized protein</fullName>
    </submittedName>
</protein>
<proteinExistence type="predicted"/>
<accession>A0A835MQR3</accession>
<organism evidence="1 2">
    <name type="scientific">Salix dunnii</name>
    <dbReference type="NCBI Taxonomy" id="1413687"/>
    <lineage>
        <taxon>Eukaryota</taxon>
        <taxon>Viridiplantae</taxon>
        <taxon>Streptophyta</taxon>
        <taxon>Embryophyta</taxon>
        <taxon>Tracheophyta</taxon>
        <taxon>Spermatophyta</taxon>
        <taxon>Magnoliopsida</taxon>
        <taxon>eudicotyledons</taxon>
        <taxon>Gunneridae</taxon>
        <taxon>Pentapetalae</taxon>
        <taxon>rosids</taxon>
        <taxon>fabids</taxon>
        <taxon>Malpighiales</taxon>
        <taxon>Salicaceae</taxon>
        <taxon>Saliceae</taxon>
        <taxon>Salix</taxon>
    </lineage>
</organism>